<sequence length="231" mass="26336">METNELKTPHVIANWEPAISPSGLAFLAPDGLRKGEVLSIYKDIEDWLTETAAKWGEVRLLYNGAKQGLRKIGASATMSNSTPNPNPNKPSEPVNPKVNPITLRPDDDYQRVTEFLLSHWQDGKSVCVVSQIDNRCLFQNDKLLPARAIIQPSEWIGQNYLWYWRDSMDDYAALRDLLTRDVYIPKFEYRLRRPDGSMARYQTDYYTANYLGVPVRVGVSGLADWELLTTP</sequence>
<feature type="region of interest" description="Disordered" evidence="1">
    <location>
        <begin position="75"/>
        <end position="100"/>
    </location>
</feature>
<evidence type="ECO:0000313" key="2">
    <source>
        <dbReference type="EMBL" id="VXD25951.1"/>
    </source>
</evidence>
<name>A0A7Z9C2L7_9CYAN</name>
<gene>
    <name evidence="2" type="ORF">PL9631_980036</name>
</gene>
<dbReference type="Proteomes" id="UP000182190">
    <property type="component" value="Unassembled WGS sequence"/>
</dbReference>
<evidence type="ECO:0000313" key="3">
    <source>
        <dbReference type="Proteomes" id="UP000182190"/>
    </source>
</evidence>
<dbReference type="RefSeq" id="WP_083622971.1">
    <property type="nucleotide sequence ID" value="NZ_LR735023.1"/>
</dbReference>
<dbReference type="EMBL" id="CZCS02000243">
    <property type="protein sequence ID" value="VXD25951.1"/>
    <property type="molecule type" value="Genomic_DNA"/>
</dbReference>
<accession>A0A7Z9C2L7</accession>
<organism evidence="2 3">
    <name type="scientific">Planktothrix paucivesiculata PCC 9631</name>
    <dbReference type="NCBI Taxonomy" id="671071"/>
    <lineage>
        <taxon>Bacteria</taxon>
        <taxon>Bacillati</taxon>
        <taxon>Cyanobacteriota</taxon>
        <taxon>Cyanophyceae</taxon>
        <taxon>Oscillatoriophycideae</taxon>
        <taxon>Oscillatoriales</taxon>
        <taxon>Microcoleaceae</taxon>
        <taxon>Planktothrix</taxon>
    </lineage>
</organism>
<reference evidence="2" key="1">
    <citation type="submission" date="2019-10" db="EMBL/GenBank/DDBJ databases">
        <authorList>
            <consortium name="Genoscope - CEA"/>
            <person name="William W."/>
        </authorList>
    </citation>
    <scope>NUCLEOTIDE SEQUENCE [LARGE SCALE GENOMIC DNA]</scope>
    <source>
        <strain evidence="2">BBR_PRJEB10994</strain>
    </source>
</reference>
<proteinExistence type="predicted"/>
<dbReference type="OrthoDB" id="582860at2"/>
<dbReference type="AlphaFoldDB" id="A0A7Z9C2L7"/>
<protein>
    <submittedName>
        <fullName evidence="2">Uncharacterized protein</fullName>
    </submittedName>
</protein>
<evidence type="ECO:0000256" key="1">
    <source>
        <dbReference type="SAM" id="MobiDB-lite"/>
    </source>
</evidence>
<keyword evidence="3" id="KW-1185">Reference proteome</keyword>
<feature type="compositionally biased region" description="Low complexity" evidence="1">
    <location>
        <begin position="91"/>
        <end position="100"/>
    </location>
</feature>
<comment type="caution">
    <text evidence="2">The sequence shown here is derived from an EMBL/GenBank/DDBJ whole genome shotgun (WGS) entry which is preliminary data.</text>
</comment>